<comment type="similarity">
    <text evidence="7">Belongs to the PAL/histidase family.</text>
</comment>
<dbReference type="PANTHER" id="PTHR10362">
    <property type="entry name" value="HISTIDINE AMMONIA-LYASE"/>
    <property type="match status" value="1"/>
</dbReference>
<dbReference type="SUPFAM" id="SSF48557">
    <property type="entry name" value="L-aspartase-like"/>
    <property type="match status" value="1"/>
</dbReference>
<evidence type="ECO:0000256" key="9">
    <source>
        <dbReference type="RuleBase" id="RU004480"/>
    </source>
</evidence>
<evidence type="ECO:0000256" key="2">
    <source>
        <dbReference type="ARBA" id="ARBA00012994"/>
    </source>
</evidence>
<evidence type="ECO:0000256" key="4">
    <source>
        <dbReference type="ARBA" id="ARBA00023239"/>
    </source>
</evidence>
<dbReference type="InterPro" id="IPR005921">
    <property type="entry name" value="HutH"/>
</dbReference>
<dbReference type="CDD" id="cd00332">
    <property type="entry name" value="PAL-HAL"/>
    <property type="match status" value="1"/>
</dbReference>
<dbReference type="Gene3D" id="1.10.275.10">
    <property type="entry name" value="Fumarase/aspartase (N-terminal domain)"/>
    <property type="match status" value="1"/>
</dbReference>
<evidence type="ECO:0000256" key="3">
    <source>
        <dbReference type="ARBA" id="ARBA00022808"/>
    </source>
</evidence>
<dbReference type="InterPro" id="IPR008948">
    <property type="entry name" value="L-Aspartase-like"/>
</dbReference>
<evidence type="ECO:0000256" key="5">
    <source>
        <dbReference type="ARBA" id="ARBA00049269"/>
    </source>
</evidence>
<comment type="subcellular location">
    <subcellularLocation>
        <location evidence="9">Cytoplasm</location>
    </subcellularLocation>
</comment>
<sequence length="509" mass="56643">MIEVEANRKVHEISSRLFSLDSLSEVVKSNKKLVLSKEATDKIQECRAYLDKKIYEDEEALFYGINTGFGYLQHVRIDRKEIQQLQYNLLQSHACGVGEKVPKHLVKIMLLTKIQSLAQGHSGVQLETVQRLIDFYNNDVLPVVYNQGSLGASGDLSPLSHLSLPLVGLGEVYHGGKVKSSQEMLDHFNWEPIALRSKEGLSLINGTQFMLSYGVHIVNQAQYLFEWADLIAAASLDGFNCNVQPFNHLIHAIRPHQGQLDTAAAIRKLLEGSEIAQYKAKQVQDPYSFRCIPQVHGASKDTLGFVKNTFEQEANAVTDNPNIFPEADQILSGGNFHGQPLALGFDYLSIAMAEIGSISERRTYQLLSGQRGLPLFLVNDPGLQSGLMIPQYTAASVVSENKQLCTPSSVDSIVSSNGQEDHVSMGANGATKCLRVLNNLEKILAIELLTAAQALDFRRPSKSSRPVEKMIAEYRKEVSFNTQDRVLAKDIECTIQFIRKRQLSDFINH</sequence>
<dbReference type="GO" id="GO:0004397">
    <property type="term" value="F:histidine ammonia-lyase activity"/>
    <property type="evidence" value="ECO:0007669"/>
    <property type="project" value="UniProtKB-EC"/>
</dbReference>
<keyword evidence="3 8" id="KW-0369">Histidine metabolism</keyword>
<accession>A0ABR9ANF4</accession>
<name>A0ABR9ANF4_9BACT</name>
<comment type="pathway">
    <text evidence="1 8">Amino-acid degradation; L-histidine degradation into L-glutamate; N-formimidoyl-L-glutamate from L-histidine: step 1/3.</text>
</comment>
<organism evidence="10 11">
    <name type="scientific">Echinicola arenosa</name>
    <dbReference type="NCBI Taxonomy" id="2774144"/>
    <lineage>
        <taxon>Bacteria</taxon>
        <taxon>Pseudomonadati</taxon>
        <taxon>Bacteroidota</taxon>
        <taxon>Cytophagia</taxon>
        <taxon>Cytophagales</taxon>
        <taxon>Cyclobacteriaceae</taxon>
        <taxon>Echinicola</taxon>
    </lineage>
</organism>
<evidence type="ECO:0000256" key="8">
    <source>
        <dbReference type="RuleBase" id="RU004479"/>
    </source>
</evidence>
<dbReference type="InterPro" id="IPR001106">
    <property type="entry name" value="Aromatic_Lyase"/>
</dbReference>
<evidence type="ECO:0000256" key="6">
    <source>
        <dbReference type="NCBIfam" id="TIGR01225"/>
    </source>
</evidence>
<reference evidence="10 11" key="1">
    <citation type="submission" date="2020-09" db="EMBL/GenBank/DDBJ databases">
        <title>Echinicola sp. CAU 1574 isolated from sand of Sido Beach.</title>
        <authorList>
            <person name="Kim W."/>
        </authorList>
    </citation>
    <scope>NUCLEOTIDE SEQUENCE [LARGE SCALE GENOMIC DNA]</scope>
    <source>
        <strain evidence="10 11">CAU 1574</strain>
    </source>
</reference>
<dbReference type="NCBIfam" id="TIGR01225">
    <property type="entry name" value="hutH"/>
    <property type="match status" value="1"/>
</dbReference>
<dbReference type="RefSeq" id="WP_192011180.1">
    <property type="nucleotide sequence ID" value="NZ_JACYTQ010000006.1"/>
</dbReference>
<evidence type="ECO:0000256" key="1">
    <source>
        <dbReference type="ARBA" id="ARBA00005113"/>
    </source>
</evidence>
<dbReference type="InterPro" id="IPR024083">
    <property type="entry name" value="Fumarase/histidase_N"/>
</dbReference>
<comment type="caution">
    <text evidence="10">The sequence shown here is derived from an EMBL/GenBank/DDBJ whole genome shotgun (WGS) entry which is preliminary data.</text>
</comment>
<protein>
    <recommendedName>
        <fullName evidence="2 6">Histidine ammonia-lyase</fullName>
        <ecNumber evidence="2 6">4.3.1.3</ecNumber>
    </recommendedName>
</protein>
<dbReference type="Gene3D" id="1.20.200.10">
    <property type="entry name" value="Fumarase/aspartase (Central domain)"/>
    <property type="match status" value="1"/>
</dbReference>
<proteinExistence type="inferred from homology"/>
<dbReference type="Proteomes" id="UP000647133">
    <property type="component" value="Unassembled WGS sequence"/>
</dbReference>
<comment type="catalytic activity">
    <reaction evidence="5 8">
        <text>L-histidine = trans-urocanate + NH4(+)</text>
        <dbReference type="Rhea" id="RHEA:21232"/>
        <dbReference type="ChEBI" id="CHEBI:17771"/>
        <dbReference type="ChEBI" id="CHEBI:28938"/>
        <dbReference type="ChEBI" id="CHEBI:57595"/>
        <dbReference type="EC" id="4.3.1.3"/>
    </reaction>
</comment>
<gene>
    <name evidence="10" type="primary">hutH</name>
    <name evidence="10" type="ORF">IFO69_16250</name>
</gene>
<keyword evidence="11" id="KW-1185">Reference proteome</keyword>
<dbReference type="PROSITE" id="PS00488">
    <property type="entry name" value="PAL_HISTIDASE"/>
    <property type="match status" value="1"/>
</dbReference>
<keyword evidence="4 7" id="KW-0456">Lyase</keyword>
<dbReference type="NCBIfam" id="NF006871">
    <property type="entry name" value="PRK09367.1"/>
    <property type="match status" value="1"/>
</dbReference>
<evidence type="ECO:0000313" key="10">
    <source>
        <dbReference type="EMBL" id="MBD8490305.1"/>
    </source>
</evidence>
<dbReference type="Pfam" id="PF00221">
    <property type="entry name" value="Lyase_aromatic"/>
    <property type="match status" value="1"/>
</dbReference>
<dbReference type="EC" id="4.3.1.3" evidence="2 6"/>
<dbReference type="EMBL" id="JACYTQ010000006">
    <property type="protein sequence ID" value="MBD8490305.1"/>
    <property type="molecule type" value="Genomic_DNA"/>
</dbReference>
<dbReference type="InterPro" id="IPR022313">
    <property type="entry name" value="Phe/His_NH3-lyase_AS"/>
</dbReference>
<evidence type="ECO:0000256" key="7">
    <source>
        <dbReference type="RuleBase" id="RU003954"/>
    </source>
</evidence>
<evidence type="ECO:0000313" key="11">
    <source>
        <dbReference type="Proteomes" id="UP000647133"/>
    </source>
</evidence>